<keyword evidence="2" id="KW-1185">Reference proteome</keyword>
<organism evidence="1 2">
    <name type="scientific">Sphaerobolus stellatus (strain SS14)</name>
    <dbReference type="NCBI Taxonomy" id="990650"/>
    <lineage>
        <taxon>Eukaryota</taxon>
        <taxon>Fungi</taxon>
        <taxon>Dikarya</taxon>
        <taxon>Basidiomycota</taxon>
        <taxon>Agaricomycotina</taxon>
        <taxon>Agaricomycetes</taxon>
        <taxon>Phallomycetidae</taxon>
        <taxon>Geastrales</taxon>
        <taxon>Sphaerobolaceae</taxon>
        <taxon>Sphaerobolus</taxon>
    </lineage>
</organism>
<dbReference type="Proteomes" id="UP000054279">
    <property type="component" value="Unassembled WGS sequence"/>
</dbReference>
<sequence length="141" mass="15601">MNAACKDVGAPLPHPEDPSDCTLVPVPPPYEPGWRLCSNFCALNTVTKVPTFPTGDLAAKQSKMAGHGWLPEAGSTAHEMINYAFREMMGTDMETIMNDNIEADNNWKTLFNKLTRTFQLTCENGLSISPSKLKLFIKRLV</sequence>
<proteinExistence type="predicted"/>
<dbReference type="SUPFAM" id="SSF56672">
    <property type="entry name" value="DNA/RNA polymerases"/>
    <property type="match status" value="1"/>
</dbReference>
<evidence type="ECO:0000313" key="1">
    <source>
        <dbReference type="EMBL" id="KIJ23734.1"/>
    </source>
</evidence>
<gene>
    <name evidence="1" type="ORF">M422DRAFT_275621</name>
</gene>
<name>A0A0C9TP87_SPHS4</name>
<dbReference type="AlphaFoldDB" id="A0A0C9TP87"/>
<dbReference type="InterPro" id="IPR043502">
    <property type="entry name" value="DNA/RNA_pol_sf"/>
</dbReference>
<dbReference type="Gene3D" id="3.30.70.270">
    <property type="match status" value="1"/>
</dbReference>
<dbReference type="HOGENOM" id="CLU_1826533_0_0_1"/>
<reference evidence="1 2" key="1">
    <citation type="submission" date="2014-06" db="EMBL/GenBank/DDBJ databases">
        <title>Evolutionary Origins and Diversification of the Mycorrhizal Mutualists.</title>
        <authorList>
            <consortium name="DOE Joint Genome Institute"/>
            <consortium name="Mycorrhizal Genomics Consortium"/>
            <person name="Kohler A."/>
            <person name="Kuo A."/>
            <person name="Nagy L.G."/>
            <person name="Floudas D."/>
            <person name="Copeland A."/>
            <person name="Barry K.W."/>
            <person name="Cichocki N."/>
            <person name="Veneault-Fourrey C."/>
            <person name="LaButti K."/>
            <person name="Lindquist E.A."/>
            <person name="Lipzen A."/>
            <person name="Lundell T."/>
            <person name="Morin E."/>
            <person name="Murat C."/>
            <person name="Riley R."/>
            <person name="Ohm R."/>
            <person name="Sun H."/>
            <person name="Tunlid A."/>
            <person name="Henrissat B."/>
            <person name="Grigoriev I.V."/>
            <person name="Hibbett D.S."/>
            <person name="Martin F."/>
        </authorList>
    </citation>
    <scope>NUCLEOTIDE SEQUENCE [LARGE SCALE GENOMIC DNA]</scope>
    <source>
        <strain evidence="1 2">SS14</strain>
    </source>
</reference>
<protein>
    <submittedName>
        <fullName evidence="1">Uncharacterized protein</fullName>
    </submittedName>
</protein>
<evidence type="ECO:0000313" key="2">
    <source>
        <dbReference type="Proteomes" id="UP000054279"/>
    </source>
</evidence>
<dbReference type="InterPro" id="IPR043128">
    <property type="entry name" value="Rev_trsase/Diguanyl_cyclase"/>
</dbReference>
<dbReference type="EMBL" id="KN837598">
    <property type="protein sequence ID" value="KIJ23734.1"/>
    <property type="molecule type" value="Genomic_DNA"/>
</dbReference>
<accession>A0A0C9TP87</accession>